<dbReference type="AlphaFoldDB" id="A0A4Q2DJA9"/>
<dbReference type="Gene3D" id="3.30.200.20">
    <property type="entry name" value="Phosphorylase Kinase, domain 1"/>
    <property type="match status" value="2"/>
</dbReference>
<dbReference type="GO" id="GO:0006646">
    <property type="term" value="P:phosphatidylethanolamine biosynthetic process"/>
    <property type="evidence" value="ECO:0007669"/>
    <property type="project" value="TreeGrafter"/>
</dbReference>
<dbReference type="GO" id="GO:0005737">
    <property type="term" value="C:cytoplasm"/>
    <property type="evidence" value="ECO:0007669"/>
    <property type="project" value="TreeGrafter"/>
</dbReference>
<gene>
    <name evidence="2" type="ORF">EST38_g5874</name>
</gene>
<dbReference type="Pfam" id="PF01633">
    <property type="entry name" value="Choline_kinase"/>
    <property type="match status" value="3"/>
</dbReference>
<dbReference type="GO" id="GO:0004103">
    <property type="term" value="F:choline kinase activity"/>
    <property type="evidence" value="ECO:0007669"/>
    <property type="project" value="TreeGrafter"/>
</dbReference>
<evidence type="ECO:0000313" key="3">
    <source>
        <dbReference type="Proteomes" id="UP000290288"/>
    </source>
</evidence>
<dbReference type="OrthoDB" id="10267235at2759"/>
<evidence type="ECO:0008006" key="4">
    <source>
        <dbReference type="Google" id="ProtNLM"/>
    </source>
</evidence>
<proteinExistence type="inferred from homology"/>
<name>A0A4Q2DJA9_9AGAR</name>
<accession>A0A4Q2DJA9</accession>
<dbReference type="PANTHER" id="PTHR22603">
    <property type="entry name" value="CHOLINE/ETHANOALAMINE KINASE"/>
    <property type="match status" value="1"/>
</dbReference>
<dbReference type="GO" id="GO:0004305">
    <property type="term" value="F:ethanolamine kinase activity"/>
    <property type="evidence" value="ECO:0007669"/>
    <property type="project" value="TreeGrafter"/>
</dbReference>
<protein>
    <recommendedName>
        <fullName evidence="4">Choline kinase</fullName>
    </recommendedName>
</protein>
<comment type="similarity">
    <text evidence="1">Belongs to the choline/ethanolamine kinase family.</text>
</comment>
<dbReference type="CDD" id="cd05157">
    <property type="entry name" value="ETNK_euk"/>
    <property type="match status" value="2"/>
</dbReference>
<organism evidence="2 3">
    <name type="scientific">Candolleomyces aberdarensis</name>
    <dbReference type="NCBI Taxonomy" id="2316362"/>
    <lineage>
        <taxon>Eukaryota</taxon>
        <taxon>Fungi</taxon>
        <taxon>Dikarya</taxon>
        <taxon>Basidiomycota</taxon>
        <taxon>Agaricomycotina</taxon>
        <taxon>Agaricomycetes</taxon>
        <taxon>Agaricomycetidae</taxon>
        <taxon>Agaricales</taxon>
        <taxon>Agaricineae</taxon>
        <taxon>Psathyrellaceae</taxon>
        <taxon>Candolleomyces</taxon>
    </lineage>
</organism>
<dbReference type="SUPFAM" id="SSF56112">
    <property type="entry name" value="Protein kinase-like (PK-like)"/>
    <property type="match status" value="2"/>
</dbReference>
<dbReference type="PANTHER" id="PTHR22603:SF93">
    <property type="entry name" value="RE24176P"/>
    <property type="match status" value="1"/>
</dbReference>
<comment type="caution">
    <text evidence="2">The sequence shown here is derived from an EMBL/GenBank/DDBJ whole genome shotgun (WGS) entry which is preliminary data.</text>
</comment>
<keyword evidence="3" id="KW-1185">Reference proteome</keyword>
<reference evidence="2 3" key="1">
    <citation type="submission" date="2019-01" db="EMBL/GenBank/DDBJ databases">
        <title>Draft genome sequence of Psathyrella aberdarensis IHI B618.</title>
        <authorList>
            <person name="Buettner E."/>
            <person name="Kellner H."/>
        </authorList>
    </citation>
    <scope>NUCLEOTIDE SEQUENCE [LARGE SCALE GENOMIC DNA]</scope>
    <source>
        <strain evidence="2 3">IHI B618</strain>
    </source>
</reference>
<evidence type="ECO:0000313" key="2">
    <source>
        <dbReference type="EMBL" id="RXW19993.1"/>
    </source>
</evidence>
<dbReference type="Gene3D" id="3.90.1200.10">
    <property type="match status" value="2"/>
</dbReference>
<sequence length="812" mass="91160">MATAHPVSRGLSSESSSGRSLTDILIGTQASASSSPLKLADGPVEPVKVEDLKHVPTRLEARHYKTPEFAAQLLKIVSTLQIPSWTDTRIKLEDIVVRPVSGALTNAVFFVSYKNSSKVSTVLLRIYGPSSGSLISRPRELYILHKLSAVYRIGPRVFGTFENGRLEEYFDSTTLTVGDIRDPLISGWIGTRMAEFHSVDMEVVSPPSDIPETGIWKPSVETWISTWLPYAHEVLSLPSVRREVALELDITRFEKEWHIYLKWLPKVEDKRSGSAMVFGHNDAHYGNLLRLTNALEADEHRQIIVVDFEYASPNPAAYDIGNHFHEWCTNYHGSTPHLLDQSRYPTFTQRHNFYASYIKHSNHLGKVTEDPVFDASDLDQIVAALDYQVRVWSPASHAMAAMWGIVQAQDDLENNVAEPKFDYVGYATGRIKAFRNEILDLAYTLSLPSIRNEGYNASASSSSLKLADGPVEPVKAEDLKHVRTRLEARYYNTREFAAQLLKIVSTLQIPSWTDTRVKPEDIVVRPVSGALTNAVFFVSYKDSSEVSTVLLRIYGPSSGSLISRPKELHILHKLSSVYHIGPRVLGTFENGRLEEYLDSTTLAVEDIRDPVISRWIGARMAEFHSVDMEVRLVEDKRSGSAMVFGHNDTRNGNLLRLTNAPEADEHRQIIVVDLEYASPNPAAFDIGNHFQAWCVNSDESTPHLLDHSCYPTFAQRRNFYMSYIKHSDHLGKGAGDSVFDASDLDQIVTALDYQVRVWSPASHAMAAMWGVVQARDVLENNVAEPEFDYVGYATGRLQAFRREILDLGVIQR</sequence>
<dbReference type="InterPro" id="IPR011009">
    <property type="entry name" value="Kinase-like_dom_sf"/>
</dbReference>
<dbReference type="STRING" id="2316362.A0A4Q2DJA9"/>
<evidence type="ECO:0000256" key="1">
    <source>
        <dbReference type="ARBA" id="ARBA00038211"/>
    </source>
</evidence>
<dbReference type="Proteomes" id="UP000290288">
    <property type="component" value="Unassembled WGS sequence"/>
</dbReference>
<dbReference type="EMBL" id="SDEE01000172">
    <property type="protein sequence ID" value="RXW19993.1"/>
    <property type="molecule type" value="Genomic_DNA"/>
</dbReference>